<dbReference type="EMBL" id="KV427614">
    <property type="protein sequence ID" value="KZT08540.1"/>
    <property type="molecule type" value="Genomic_DNA"/>
</dbReference>
<sequence length="70" mass="7521">MFSAVAARYPLVASRAPSLIIFVGAQTALWTWVASRTNVESVVKNAPPSHIPKGYIGKARFQSPQLAHAS</sequence>
<dbReference type="AlphaFoldDB" id="A0A165F7H8"/>
<name>A0A165F7H8_9APHY</name>
<gene>
    <name evidence="1" type="ORF">LAESUDRAFT_723408</name>
</gene>
<dbReference type="RefSeq" id="XP_040766280.1">
    <property type="nucleotide sequence ID" value="XM_040908411.1"/>
</dbReference>
<accession>A0A165F7H8</accession>
<dbReference type="InParanoid" id="A0A165F7H8"/>
<keyword evidence="2" id="KW-1185">Reference proteome</keyword>
<dbReference type="OrthoDB" id="2717443at2759"/>
<protein>
    <submittedName>
        <fullName evidence="1">Uncharacterized protein</fullName>
    </submittedName>
</protein>
<reference evidence="1 2" key="1">
    <citation type="journal article" date="2016" name="Mol. Biol. Evol.">
        <title>Comparative Genomics of Early-Diverging Mushroom-Forming Fungi Provides Insights into the Origins of Lignocellulose Decay Capabilities.</title>
        <authorList>
            <person name="Nagy L.G."/>
            <person name="Riley R."/>
            <person name="Tritt A."/>
            <person name="Adam C."/>
            <person name="Daum C."/>
            <person name="Floudas D."/>
            <person name="Sun H."/>
            <person name="Yadav J.S."/>
            <person name="Pangilinan J."/>
            <person name="Larsson K.H."/>
            <person name="Matsuura K."/>
            <person name="Barry K."/>
            <person name="Labutti K."/>
            <person name="Kuo R."/>
            <person name="Ohm R.A."/>
            <person name="Bhattacharya S.S."/>
            <person name="Shirouzu T."/>
            <person name="Yoshinaga Y."/>
            <person name="Martin F.M."/>
            <person name="Grigoriev I.V."/>
            <person name="Hibbett D.S."/>
        </authorList>
    </citation>
    <scope>NUCLEOTIDE SEQUENCE [LARGE SCALE GENOMIC DNA]</scope>
    <source>
        <strain evidence="1 2">93-53</strain>
    </source>
</reference>
<dbReference type="GeneID" id="63825440"/>
<evidence type="ECO:0000313" key="2">
    <source>
        <dbReference type="Proteomes" id="UP000076871"/>
    </source>
</evidence>
<dbReference type="Proteomes" id="UP000076871">
    <property type="component" value="Unassembled WGS sequence"/>
</dbReference>
<proteinExistence type="predicted"/>
<evidence type="ECO:0000313" key="1">
    <source>
        <dbReference type="EMBL" id="KZT08540.1"/>
    </source>
</evidence>
<organism evidence="1 2">
    <name type="scientific">Laetiporus sulphureus 93-53</name>
    <dbReference type="NCBI Taxonomy" id="1314785"/>
    <lineage>
        <taxon>Eukaryota</taxon>
        <taxon>Fungi</taxon>
        <taxon>Dikarya</taxon>
        <taxon>Basidiomycota</taxon>
        <taxon>Agaricomycotina</taxon>
        <taxon>Agaricomycetes</taxon>
        <taxon>Polyporales</taxon>
        <taxon>Laetiporus</taxon>
    </lineage>
</organism>